<dbReference type="Gene3D" id="2.120.10.60">
    <property type="entry name" value="Tricorn protease N-terminal domain"/>
    <property type="match status" value="1"/>
</dbReference>
<dbReference type="PANTHER" id="PTHR32161">
    <property type="entry name" value="DPP6 N-TERMINAL DOMAIN-LIKE PROTEIN"/>
    <property type="match status" value="1"/>
</dbReference>
<protein>
    <submittedName>
        <fullName evidence="1">WD40-like beta propeller</fullName>
    </submittedName>
</protein>
<dbReference type="InterPro" id="IPR011659">
    <property type="entry name" value="WD40"/>
</dbReference>
<evidence type="ECO:0000313" key="2">
    <source>
        <dbReference type="Proteomes" id="UP001370490"/>
    </source>
</evidence>
<dbReference type="EMBL" id="JBAMMX010000006">
    <property type="protein sequence ID" value="KAK6937220.1"/>
    <property type="molecule type" value="Genomic_DNA"/>
</dbReference>
<dbReference type="Proteomes" id="UP001370490">
    <property type="component" value="Unassembled WGS sequence"/>
</dbReference>
<dbReference type="Pfam" id="PF07676">
    <property type="entry name" value="PD40"/>
    <property type="match status" value="2"/>
</dbReference>
<accession>A0AAN8VNB2</accession>
<gene>
    <name evidence="1" type="ORF">RJ641_030728</name>
</gene>
<dbReference type="Gene3D" id="2.120.10.30">
    <property type="entry name" value="TolB, C-terminal domain"/>
    <property type="match status" value="2"/>
</dbReference>
<dbReference type="AlphaFoldDB" id="A0AAN8VNB2"/>
<evidence type="ECO:0000313" key="1">
    <source>
        <dbReference type="EMBL" id="KAK6937220.1"/>
    </source>
</evidence>
<sequence length="645" mass="72173">MAPKGTILFSTVGRSNYGFDVFSFDLHSHSENRLTDGVSINFNGHFIDENQSLLYISERTGSSQIFLNRPGIPKPQQLPSAPGSLFHDRPLIKNHKLYFASSHENPGKPFTSWSAVYSVGLDDAKVVRLTPYGAVDYSPAISSTGKFIAVASYGFRPWAGEFHELETGIVVFRETDPSNRVKVCSRGGWPTWCGDSTIYFHRQADDGWWSIYRIDLPENFDVSSGGVSEAPVRVIPSGVHAFTPAAMQDGKRIAVATRRHENNYRHIEIFDVESKTFSMVTEKLNPTLHHYNPFVSPESGFVGYHRYRGKSAEGELISRQLVPVASPIDDLKMVRVTGNFPAVSPNGDLVAYNRDFDSQPGVGIVKSDGSKKWTLLKKGVAFYNSWNPKEKNVIFTSIGPIFESVRATVQIARISFNITDLRNDRDEIEADVKILTKEETGNNAFAACSPDGKFLVFRSGRSGHKNLYIMDAVNGEFDGGSIRQLTDGPWIDTMPSWSTDGELIAFSSNRHDPNNENVFGIYLVRPDGRDLRRVRVAGWEEHRERLNHVCFSPDGEWLVFTANLGGVTAEPVSLPNQFQPYGDLYAVRLDGSGLQRLTWNAYEIGTPTWHWLDEVDLGRLCLNDEVVGDKIDGQFDEPLWIKCLT</sequence>
<keyword evidence="2" id="KW-1185">Reference proteome</keyword>
<dbReference type="InterPro" id="IPR011042">
    <property type="entry name" value="6-blade_b-propeller_TolB-like"/>
</dbReference>
<name>A0AAN8VNB2_9MAGN</name>
<organism evidence="1 2">
    <name type="scientific">Dillenia turbinata</name>
    <dbReference type="NCBI Taxonomy" id="194707"/>
    <lineage>
        <taxon>Eukaryota</taxon>
        <taxon>Viridiplantae</taxon>
        <taxon>Streptophyta</taxon>
        <taxon>Embryophyta</taxon>
        <taxon>Tracheophyta</taxon>
        <taxon>Spermatophyta</taxon>
        <taxon>Magnoliopsida</taxon>
        <taxon>eudicotyledons</taxon>
        <taxon>Gunneridae</taxon>
        <taxon>Pentapetalae</taxon>
        <taxon>Dilleniales</taxon>
        <taxon>Dilleniaceae</taxon>
        <taxon>Dillenia</taxon>
    </lineage>
</organism>
<proteinExistence type="predicted"/>
<dbReference type="PANTHER" id="PTHR32161:SF9">
    <property type="entry name" value="TOLB PROTEIN-LIKE PROTEIN"/>
    <property type="match status" value="1"/>
</dbReference>
<dbReference type="SUPFAM" id="SSF82171">
    <property type="entry name" value="DPP6 N-terminal domain-like"/>
    <property type="match status" value="3"/>
</dbReference>
<reference evidence="1 2" key="1">
    <citation type="submission" date="2023-12" db="EMBL/GenBank/DDBJ databases">
        <title>A high-quality genome assembly for Dillenia turbinata (Dilleniales).</title>
        <authorList>
            <person name="Chanderbali A."/>
        </authorList>
    </citation>
    <scope>NUCLEOTIDE SEQUENCE [LARGE SCALE GENOMIC DNA]</scope>
    <source>
        <strain evidence="1">LSX21</strain>
        <tissue evidence="1">Leaf</tissue>
    </source>
</reference>
<comment type="caution">
    <text evidence="1">The sequence shown here is derived from an EMBL/GenBank/DDBJ whole genome shotgun (WGS) entry which is preliminary data.</text>
</comment>